<evidence type="ECO:0000313" key="3">
    <source>
        <dbReference type="EMBL" id="GAB1317747.1"/>
    </source>
</evidence>
<keyword evidence="2" id="KW-1133">Transmembrane helix</keyword>
<feature type="compositionally biased region" description="Polar residues" evidence="1">
    <location>
        <begin position="200"/>
        <end position="216"/>
    </location>
</feature>
<evidence type="ECO:0000256" key="2">
    <source>
        <dbReference type="SAM" id="Phobius"/>
    </source>
</evidence>
<evidence type="ECO:0000256" key="1">
    <source>
        <dbReference type="SAM" id="MobiDB-lite"/>
    </source>
</evidence>
<feature type="region of interest" description="Disordered" evidence="1">
    <location>
        <begin position="199"/>
        <end position="218"/>
    </location>
</feature>
<dbReference type="GeneID" id="98178700"/>
<feature type="region of interest" description="Disordered" evidence="1">
    <location>
        <begin position="294"/>
        <end position="359"/>
    </location>
</feature>
<sequence length="359" mass="37644">MPSYPISTTTNLGALTTTFRPPSDCNTPYVYDSELFGRWGNSCTLSSSSRFGLHRTECYPGDYAAYINDGEVTQSIAVYSPGLMCPSGWSAACSVSRRSGEPPPSKGQFITPADWYIWNMIKEGETAIGCCPSRYTCEDLDHWYCEWIATPGDVLSGFTYAPGGCSPTPTSSAIGIGTTERVANAGRIILVRAVADGSPAETTGTNADDQAGNASGSAEGGLSTGAKIAIGVVIPVAVILIGMGLFFILKRERHHKRSIPQGTGEGGYPGLKPELEGTQAIAIPRAAVVAYDKPELDSSSAGNRPPAPLASEMAAERAYTTPELQGSSNHLPSKYGATPALPPELDPSAAGAPAELPDW</sequence>
<keyword evidence="2" id="KW-0472">Membrane</keyword>
<dbReference type="Proteomes" id="UP001628179">
    <property type="component" value="Unassembled WGS sequence"/>
</dbReference>
<proteinExistence type="predicted"/>
<name>A0ABQ0GJ00_9PEZI</name>
<dbReference type="CDD" id="cd12087">
    <property type="entry name" value="TM_EGFR-like"/>
    <property type="match status" value="1"/>
</dbReference>
<feature type="compositionally biased region" description="Polar residues" evidence="1">
    <location>
        <begin position="322"/>
        <end position="331"/>
    </location>
</feature>
<reference evidence="3 4" key="1">
    <citation type="submission" date="2024-09" db="EMBL/GenBank/DDBJ databases">
        <title>Itraconazole resistance in Madurella fahalii resulting from another homologue of gene encoding cytochrome P450 14-alpha sterol demethylase (CYP51).</title>
        <authorList>
            <person name="Yoshioka I."/>
            <person name="Fahal A.H."/>
            <person name="Kaneko S."/>
            <person name="Yaguchi T."/>
        </authorList>
    </citation>
    <scope>NUCLEOTIDE SEQUENCE [LARGE SCALE GENOMIC DNA]</scope>
    <source>
        <strain evidence="3 4">IFM 68171</strain>
    </source>
</reference>
<protein>
    <submittedName>
        <fullName evidence="3">Uncharacterized protein</fullName>
    </submittedName>
</protein>
<dbReference type="EMBL" id="BAAFSV010000004">
    <property type="protein sequence ID" value="GAB1317747.1"/>
    <property type="molecule type" value="Genomic_DNA"/>
</dbReference>
<accession>A0ABQ0GJ00</accession>
<keyword evidence="2" id="KW-0812">Transmembrane</keyword>
<evidence type="ECO:0000313" key="4">
    <source>
        <dbReference type="Proteomes" id="UP001628179"/>
    </source>
</evidence>
<feature type="transmembrane region" description="Helical" evidence="2">
    <location>
        <begin position="228"/>
        <end position="249"/>
    </location>
</feature>
<gene>
    <name evidence="3" type="ORF">MFIFM68171_07957</name>
</gene>
<comment type="caution">
    <text evidence="3">The sequence shown here is derived from an EMBL/GenBank/DDBJ whole genome shotgun (WGS) entry which is preliminary data.</text>
</comment>
<keyword evidence="4" id="KW-1185">Reference proteome</keyword>
<organism evidence="3 4">
    <name type="scientific">Madurella fahalii</name>
    <dbReference type="NCBI Taxonomy" id="1157608"/>
    <lineage>
        <taxon>Eukaryota</taxon>
        <taxon>Fungi</taxon>
        <taxon>Dikarya</taxon>
        <taxon>Ascomycota</taxon>
        <taxon>Pezizomycotina</taxon>
        <taxon>Sordariomycetes</taxon>
        <taxon>Sordariomycetidae</taxon>
        <taxon>Sordariales</taxon>
        <taxon>Sordariales incertae sedis</taxon>
        <taxon>Madurella</taxon>
    </lineage>
</organism>
<dbReference type="RefSeq" id="XP_070919478.1">
    <property type="nucleotide sequence ID" value="XM_071063377.1"/>
</dbReference>